<proteinExistence type="inferred from homology"/>
<keyword evidence="4" id="KW-0489">Methyltransferase</keyword>
<dbReference type="RefSeq" id="WP_158766631.1">
    <property type="nucleotide sequence ID" value="NZ_CP047045.1"/>
</dbReference>
<dbReference type="GO" id="GO:0003677">
    <property type="term" value="F:DNA binding"/>
    <property type="evidence" value="ECO:0007669"/>
    <property type="project" value="InterPro"/>
</dbReference>
<dbReference type="Proteomes" id="UP000431269">
    <property type="component" value="Chromosome"/>
</dbReference>
<name>A0A6I6MKM1_9CAUL</name>
<dbReference type="GO" id="GO:0009307">
    <property type="term" value="P:DNA restriction-modification system"/>
    <property type="evidence" value="ECO:0007669"/>
    <property type="project" value="UniProtKB-KW"/>
</dbReference>
<keyword evidence="5" id="KW-1185">Reference proteome</keyword>
<dbReference type="KEGG" id="tsv:DSM104635_02652"/>
<accession>A0A6I6MKM1</accession>
<dbReference type="AlphaFoldDB" id="A0A6I6MKM1"/>
<organism evidence="4 5">
    <name type="scientific">Terricaulis silvestris</name>
    <dbReference type="NCBI Taxonomy" id="2686094"/>
    <lineage>
        <taxon>Bacteria</taxon>
        <taxon>Pseudomonadati</taxon>
        <taxon>Pseudomonadota</taxon>
        <taxon>Alphaproteobacteria</taxon>
        <taxon>Caulobacterales</taxon>
        <taxon>Caulobacteraceae</taxon>
        <taxon>Terricaulis</taxon>
    </lineage>
</organism>
<feature type="domain" description="DNA methylase adenine-specific" evidence="3">
    <location>
        <begin position="47"/>
        <end position="128"/>
    </location>
</feature>
<dbReference type="InterPro" id="IPR003356">
    <property type="entry name" value="DNA_methylase_A-5"/>
</dbReference>
<protein>
    <submittedName>
        <fullName evidence="4">Putative methyltransferase</fullName>
    </submittedName>
</protein>
<dbReference type="PANTHER" id="PTHR47739:SF1">
    <property type="entry name" value="TRNA1(VAL) (ADENINE(37)-N6)-METHYLTRANSFERASE"/>
    <property type="match status" value="1"/>
</dbReference>
<comment type="similarity">
    <text evidence="1">Belongs to the N(4)/N(6)-methyltransferase family.</text>
</comment>
<keyword evidence="2" id="KW-0680">Restriction system</keyword>
<dbReference type="PANTHER" id="PTHR47739">
    <property type="entry name" value="TRNA1(VAL) (ADENINE(37)-N6)-METHYLTRANSFERASE"/>
    <property type="match status" value="1"/>
</dbReference>
<dbReference type="CDD" id="cd02440">
    <property type="entry name" value="AdoMet_MTases"/>
    <property type="match status" value="1"/>
</dbReference>
<gene>
    <name evidence="4" type="ORF">DSM104635_02652</name>
</gene>
<evidence type="ECO:0000256" key="2">
    <source>
        <dbReference type="ARBA" id="ARBA00022747"/>
    </source>
</evidence>
<dbReference type="PROSITE" id="PS00092">
    <property type="entry name" value="N6_MTASE"/>
    <property type="match status" value="1"/>
</dbReference>
<evidence type="ECO:0000259" key="3">
    <source>
        <dbReference type="Pfam" id="PF02384"/>
    </source>
</evidence>
<dbReference type="GO" id="GO:0008170">
    <property type="term" value="F:N-methyltransferase activity"/>
    <property type="evidence" value="ECO:0007669"/>
    <property type="project" value="InterPro"/>
</dbReference>
<evidence type="ECO:0000256" key="1">
    <source>
        <dbReference type="ARBA" id="ARBA00006594"/>
    </source>
</evidence>
<dbReference type="Pfam" id="PF02384">
    <property type="entry name" value="N6_Mtase"/>
    <property type="match status" value="1"/>
</dbReference>
<keyword evidence="4" id="KW-0808">Transferase</keyword>
<dbReference type="InterPro" id="IPR002052">
    <property type="entry name" value="DNA_methylase_N6_adenine_CS"/>
</dbReference>
<dbReference type="EMBL" id="CP047045">
    <property type="protein sequence ID" value="QGZ95800.1"/>
    <property type="molecule type" value="Genomic_DNA"/>
</dbReference>
<evidence type="ECO:0000313" key="4">
    <source>
        <dbReference type="EMBL" id="QGZ95800.1"/>
    </source>
</evidence>
<dbReference type="Gene3D" id="3.40.50.150">
    <property type="entry name" value="Vaccinia Virus protein VP39"/>
    <property type="match status" value="1"/>
</dbReference>
<evidence type="ECO:0000313" key="5">
    <source>
        <dbReference type="Proteomes" id="UP000431269"/>
    </source>
</evidence>
<dbReference type="InterPro" id="IPR029063">
    <property type="entry name" value="SAM-dependent_MTases_sf"/>
</dbReference>
<sequence length="252" mass="27407">MAASEITEDALLNGRIRIRQPKRGYRVNVDTLLLAATLPGARIRSGGTRVAEPCCGVGAALLAVATGRQGDVSFVGIERDPAYAELARQNVALNAQSQRVTIVEADALDPNAEFGVFDYVLLNPPYDNPEEGRPPAEGKHAAFIADRPFEDWIKVWSNRMGPNSNMTLIHRAHRLGEILAAFEGRLGGIEVFPIRPAANAKARRVIVRAWKGSRAPLKLFAGLDLHPSDDAKEKYTPEAEAILRGDAHINFG</sequence>
<dbReference type="InterPro" id="IPR050210">
    <property type="entry name" value="tRNA_Adenine-N(6)_MTase"/>
</dbReference>
<dbReference type="GO" id="GO:0032259">
    <property type="term" value="P:methylation"/>
    <property type="evidence" value="ECO:0007669"/>
    <property type="project" value="UniProtKB-KW"/>
</dbReference>
<reference evidence="5" key="1">
    <citation type="submission" date="2019-12" db="EMBL/GenBank/DDBJ databases">
        <title>Complete genome of Terracaulis silvestris 0127_4.</title>
        <authorList>
            <person name="Vieira S."/>
            <person name="Riedel T."/>
            <person name="Sproer C."/>
            <person name="Pascual J."/>
            <person name="Boedeker C."/>
            <person name="Overmann J."/>
        </authorList>
    </citation>
    <scope>NUCLEOTIDE SEQUENCE [LARGE SCALE GENOMIC DNA]</scope>
    <source>
        <strain evidence="5">0127_4</strain>
    </source>
</reference>
<dbReference type="SUPFAM" id="SSF53335">
    <property type="entry name" value="S-adenosyl-L-methionine-dependent methyltransferases"/>
    <property type="match status" value="1"/>
</dbReference>